<dbReference type="InterPro" id="IPR003812">
    <property type="entry name" value="Fido"/>
</dbReference>
<evidence type="ECO:0000256" key="3">
    <source>
        <dbReference type="PIRSR" id="PIRSR640198-3"/>
    </source>
</evidence>
<keyword evidence="7" id="KW-1185">Reference proteome</keyword>
<dbReference type="InterPro" id="IPR040198">
    <property type="entry name" value="Fido_containing"/>
</dbReference>
<reference evidence="6 7" key="1">
    <citation type="submission" date="2019-12" db="EMBL/GenBank/DDBJ databases">
        <authorList>
            <person name="Huq M.A."/>
        </authorList>
    </citation>
    <scope>NUCLEOTIDE SEQUENCE [LARGE SCALE GENOMIC DNA]</scope>
    <source>
        <strain evidence="6 7">MAH-20</strain>
    </source>
</reference>
<feature type="region of interest" description="Disordered" evidence="4">
    <location>
        <begin position="253"/>
        <end position="286"/>
    </location>
</feature>
<dbReference type="PANTHER" id="PTHR13504:SF38">
    <property type="entry name" value="FIDO DOMAIN-CONTAINING PROTEIN"/>
    <property type="match status" value="1"/>
</dbReference>
<sequence length="286" mass="32402">MTEIADLARRIDDLRDELKAMRPLPGDVLATIRERYDLELTYTSNAIEGNTLTLRETSEVVSHGVTVSGKPLKDHLEAVDHHHALEWMYAFAGTDQPLTAMVVRNLHQLVLAKSRPDLAGQIALTQRGITGSVVQFPPAEQVPALMTDFGDWLRETDSKPETAFEAHYRLVTLHPFDDGNGRTARLLMNLMLVRGGYRPVPVGLRDRREYLDALEHAQLTGKREPFQLLMHRRLERTMSEYVGVVRDAVRLKEERERNGRESDETRPALTPAQMAHLSQLRSQGRG</sequence>
<dbReference type="Proteomes" id="UP000441389">
    <property type="component" value="Unassembled WGS sequence"/>
</dbReference>
<evidence type="ECO:0000256" key="2">
    <source>
        <dbReference type="PIRSR" id="PIRSR640198-2"/>
    </source>
</evidence>
<dbReference type="Pfam" id="PF02661">
    <property type="entry name" value="Fic"/>
    <property type="match status" value="1"/>
</dbReference>
<evidence type="ECO:0000313" key="7">
    <source>
        <dbReference type="Proteomes" id="UP000441389"/>
    </source>
</evidence>
<gene>
    <name evidence="6" type="ORF">GON01_12640</name>
</gene>
<evidence type="ECO:0000259" key="5">
    <source>
        <dbReference type="PROSITE" id="PS51459"/>
    </source>
</evidence>
<feature type="binding site" evidence="2">
    <location>
        <begin position="178"/>
        <end position="185"/>
    </location>
    <ligand>
        <name>ATP</name>
        <dbReference type="ChEBI" id="CHEBI:30616"/>
    </ligand>
</feature>
<feature type="compositionally biased region" description="Basic and acidic residues" evidence="4">
    <location>
        <begin position="253"/>
        <end position="266"/>
    </location>
</feature>
<dbReference type="AlphaFoldDB" id="A0A6I4J336"/>
<keyword evidence="2" id="KW-0067">ATP-binding</keyword>
<dbReference type="GO" id="GO:0005524">
    <property type="term" value="F:ATP binding"/>
    <property type="evidence" value="ECO:0007669"/>
    <property type="project" value="UniProtKB-KW"/>
</dbReference>
<comment type="caution">
    <text evidence="6">The sequence shown here is derived from an EMBL/GenBank/DDBJ whole genome shotgun (WGS) entry which is preliminary data.</text>
</comment>
<dbReference type="SUPFAM" id="SSF140931">
    <property type="entry name" value="Fic-like"/>
    <property type="match status" value="1"/>
</dbReference>
<dbReference type="PANTHER" id="PTHR13504">
    <property type="entry name" value="FIDO DOMAIN-CONTAINING PROTEIN DDB_G0283145"/>
    <property type="match status" value="1"/>
</dbReference>
<keyword evidence="2" id="KW-0547">Nucleotide-binding</keyword>
<feature type="active site" evidence="1">
    <location>
        <position position="174"/>
    </location>
</feature>
<feature type="site" description="Important for autoinhibition of adenylyltransferase activity" evidence="3">
    <location>
        <position position="48"/>
    </location>
</feature>
<name>A0A6I4J336_9SPHN</name>
<accession>A0A6I4J336</accession>
<dbReference type="RefSeq" id="WP_157027735.1">
    <property type="nucleotide sequence ID" value="NZ_WQMS01000014.1"/>
</dbReference>
<dbReference type="InterPro" id="IPR036597">
    <property type="entry name" value="Fido-like_dom_sf"/>
</dbReference>
<evidence type="ECO:0000313" key="6">
    <source>
        <dbReference type="EMBL" id="MVO78777.1"/>
    </source>
</evidence>
<dbReference type="PROSITE" id="PS51459">
    <property type="entry name" value="FIDO"/>
    <property type="match status" value="1"/>
</dbReference>
<proteinExistence type="predicted"/>
<protein>
    <submittedName>
        <fullName evidence="6">Fic family protein</fullName>
    </submittedName>
</protein>
<organism evidence="6 7">
    <name type="scientific">Sphingomonas horti</name>
    <dbReference type="NCBI Taxonomy" id="2682842"/>
    <lineage>
        <taxon>Bacteria</taxon>
        <taxon>Pseudomonadati</taxon>
        <taxon>Pseudomonadota</taxon>
        <taxon>Alphaproteobacteria</taxon>
        <taxon>Sphingomonadales</taxon>
        <taxon>Sphingomonadaceae</taxon>
        <taxon>Sphingomonas</taxon>
    </lineage>
</organism>
<dbReference type="Gene3D" id="1.10.3290.10">
    <property type="entry name" value="Fido-like domain"/>
    <property type="match status" value="1"/>
</dbReference>
<evidence type="ECO:0000256" key="4">
    <source>
        <dbReference type="SAM" id="MobiDB-lite"/>
    </source>
</evidence>
<dbReference type="EMBL" id="WQMS01000014">
    <property type="protein sequence ID" value="MVO78777.1"/>
    <property type="molecule type" value="Genomic_DNA"/>
</dbReference>
<feature type="domain" description="Fido" evidence="5">
    <location>
        <begin position="98"/>
        <end position="232"/>
    </location>
</feature>
<evidence type="ECO:0000256" key="1">
    <source>
        <dbReference type="PIRSR" id="PIRSR640198-1"/>
    </source>
</evidence>